<reference evidence="6" key="2">
    <citation type="submission" date="2021-05" db="EMBL/GenBank/DDBJ databases">
        <authorList>
            <person name="Moolhuijzen P.M."/>
            <person name="Moffat C.S."/>
        </authorList>
    </citation>
    <scope>NUCLEOTIDE SEQUENCE</scope>
    <source>
        <strain evidence="6">86-124</strain>
    </source>
</reference>
<evidence type="ECO:0000256" key="3">
    <source>
        <dbReference type="SAM" id="MobiDB-lite"/>
    </source>
</evidence>
<dbReference type="EMBL" id="NRDI02000012">
    <property type="protein sequence ID" value="KAI1512269.1"/>
    <property type="molecule type" value="Genomic_DNA"/>
</dbReference>
<evidence type="ECO:0000256" key="2">
    <source>
        <dbReference type="ARBA" id="ARBA00023157"/>
    </source>
</evidence>
<evidence type="ECO:0000313" key="5">
    <source>
        <dbReference type="EMBL" id="KAF7567941.1"/>
    </source>
</evidence>
<proteinExistence type="predicted"/>
<dbReference type="Proteomes" id="UP000245464">
    <property type="component" value="Chromosome 7"/>
</dbReference>
<protein>
    <submittedName>
        <fullName evidence="5 6">Cutinase</fullName>
    </submittedName>
</protein>
<dbReference type="Proteomes" id="UP000249757">
    <property type="component" value="Unassembled WGS sequence"/>
</dbReference>
<sequence length="355" mass="35966">MSLVRKTLAMGAFSALAAAQAPKTTADCLDAVIFNTRGNNAPYHDWRTAPLLDAVCAKLNAEGKTCDYIDVEFDAPLGGDYCAQVAQGVRNGVAELTAYNKKCPCTHIIISGYSEGAHILGDILAGPGGCNFVFEGLDNTTRPGNAIAAAMLWGDALHVAGQPYNVLDGANKQKSPRNPTELARLNRYSNVLRSWCDAKDPVCAGGNDGTAHSTYFMKYSDSAADWVMGKIHSAAPLCPTSSSSAMASSTASSSAASSAAASSAASSVAASSSATATSAAGSKASAAAASSGASSGASKPTAAASSSGAPTATKTGSAPPAESTCAKANFPAPIPYEEKCVQVVTIKYVQAKKPM</sequence>
<feature type="compositionally biased region" description="Low complexity" evidence="3">
    <location>
        <begin position="290"/>
        <end position="321"/>
    </location>
</feature>
<dbReference type="Pfam" id="PF01083">
    <property type="entry name" value="Cutinase"/>
    <property type="match status" value="1"/>
</dbReference>
<feature type="signal peptide" evidence="4">
    <location>
        <begin position="1"/>
        <end position="19"/>
    </location>
</feature>
<reference evidence="5" key="1">
    <citation type="journal article" date="2018" name="BMC Genomics">
        <title>Comparative genomics of the wheat fungal pathogen Pyrenophora tritici-repentis reveals chromosomal variations and genome plasticity.</title>
        <authorList>
            <person name="Moolhuijzen P."/>
            <person name="See P.T."/>
            <person name="Hane J.K."/>
            <person name="Shi G."/>
            <person name="Liu Z."/>
            <person name="Oliver R.P."/>
            <person name="Moffat C.S."/>
        </authorList>
    </citation>
    <scope>NUCLEOTIDE SEQUENCE [LARGE SCALE GENOMIC DNA]</scope>
    <source>
        <strain evidence="5">M4</strain>
    </source>
</reference>
<accession>A0A2W1HBP5</accession>
<dbReference type="PANTHER" id="PTHR33630:SF13">
    <property type="entry name" value="ACETYLXYLAN ESTERASE"/>
    <property type="match status" value="1"/>
</dbReference>
<keyword evidence="1" id="KW-0378">Hydrolase</keyword>
<comment type="caution">
    <text evidence="5">The sequence shown here is derived from an EMBL/GenBank/DDBJ whole genome shotgun (WGS) entry which is preliminary data.</text>
</comment>
<name>A0A2W1HBP5_9PLEO</name>
<evidence type="ECO:0000313" key="7">
    <source>
        <dbReference type="Proteomes" id="UP000245464"/>
    </source>
</evidence>
<evidence type="ECO:0000313" key="6">
    <source>
        <dbReference type="EMBL" id="KAI1512269.1"/>
    </source>
</evidence>
<organism evidence="5 7">
    <name type="scientific">Pyrenophora tritici-repentis</name>
    <dbReference type="NCBI Taxonomy" id="45151"/>
    <lineage>
        <taxon>Eukaryota</taxon>
        <taxon>Fungi</taxon>
        <taxon>Dikarya</taxon>
        <taxon>Ascomycota</taxon>
        <taxon>Pezizomycotina</taxon>
        <taxon>Dothideomycetes</taxon>
        <taxon>Pleosporomycetidae</taxon>
        <taxon>Pleosporales</taxon>
        <taxon>Pleosporineae</taxon>
        <taxon>Pleosporaceae</taxon>
        <taxon>Pyrenophora</taxon>
    </lineage>
</organism>
<reference evidence="8" key="4">
    <citation type="journal article" date="2022" name="Microb. Genom.">
        <title>A global pangenome for the wheat fungal pathogen Pyrenophora tritici-repentis and prediction of effector protein structural homology.</title>
        <authorList>
            <person name="Moolhuijzen P.M."/>
            <person name="See P.T."/>
            <person name="Shi G."/>
            <person name="Powell H.R."/>
            <person name="Cockram J."/>
            <person name="Jorgensen L.N."/>
            <person name="Benslimane H."/>
            <person name="Strelkov S.E."/>
            <person name="Turner J."/>
            <person name="Liu Z."/>
            <person name="Moffat C.S."/>
        </authorList>
    </citation>
    <scope>NUCLEOTIDE SEQUENCE [LARGE SCALE GENOMIC DNA]</scope>
</reference>
<dbReference type="SMART" id="SM01110">
    <property type="entry name" value="Cutinase"/>
    <property type="match status" value="1"/>
</dbReference>
<keyword evidence="4" id="KW-0732">Signal</keyword>
<reference evidence="6" key="3">
    <citation type="journal article" date="2022" name="bioRxiv">
        <title>A global pangenome for the wheat fungal pathogen Pyrenophora tritici-repentis and prediction of effector protein structural homology.</title>
        <authorList>
            <person name="Moolhuijzen P."/>
            <person name="See P.T."/>
            <person name="Shi G."/>
            <person name="Powell H.R."/>
            <person name="Cockram J."/>
            <person name="Jorgensen L.N."/>
            <person name="Benslimane H."/>
            <person name="Strelkov S.E."/>
            <person name="Turner J."/>
            <person name="Liu Z."/>
            <person name="Moffat C.S."/>
        </authorList>
    </citation>
    <scope>NUCLEOTIDE SEQUENCE</scope>
    <source>
        <strain evidence="6">86-124</strain>
    </source>
</reference>
<evidence type="ECO:0000313" key="8">
    <source>
        <dbReference type="Proteomes" id="UP000249757"/>
    </source>
</evidence>
<dbReference type="InterPro" id="IPR029058">
    <property type="entry name" value="AB_hydrolase_fold"/>
</dbReference>
<dbReference type="EMBL" id="NQIK02000007">
    <property type="protein sequence ID" value="KAF7567941.1"/>
    <property type="molecule type" value="Genomic_DNA"/>
</dbReference>
<gene>
    <name evidence="6" type="ORF">Ptr86124_009109</name>
    <name evidence="5" type="ORF">PtrM4_125540</name>
</gene>
<dbReference type="OMA" id="KSCDYED"/>
<dbReference type="PANTHER" id="PTHR33630">
    <property type="entry name" value="CUTINASE RV1984C-RELATED-RELATED"/>
    <property type="match status" value="1"/>
</dbReference>
<dbReference type="OrthoDB" id="2586582at2759"/>
<feature type="region of interest" description="Disordered" evidence="3">
    <location>
        <begin position="290"/>
        <end position="328"/>
    </location>
</feature>
<feature type="chain" id="PRO_5042701288" evidence="4">
    <location>
        <begin position="20"/>
        <end position="355"/>
    </location>
</feature>
<keyword evidence="2" id="KW-1015">Disulfide bond</keyword>
<dbReference type="AlphaFoldDB" id="A0A2W1HBP5"/>
<dbReference type="SUPFAM" id="SSF53474">
    <property type="entry name" value="alpha/beta-Hydrolases"/>
    <property type="match status" value="1"/>
</dbReference>
<dbReference type="InterPro" id="IPR000675">
    <property type="entry name" value="Cutinase/axe"/>
</dbReference>
<evidence type="ECO:0000256" key="1">
    <source>
        <dbReference type="ARBA" id="ARBA00022801"/>
    </source>
</evidence>
<evidence type="ECO:0000256" key="4">
    <source>
        <dbReference type="SAM" id="SignalP"/>
    </source>
</evidence>
<dbReference type="GO" id="GO:0052689">
    <property type="term" value="F:carboxylic ester hydrolase activity"/>
    <property type="evidence" value="ECO:0007669"/>
    <property type="project" value="UniProtKB-ARBA"/>
</dbReference>
<keyword evidence="8" id="KW-1185">Reference proteome</keyword>
<dbReference type="Gene3D" id="3.40.50.1820">
    <property type="entry name" value="alpha/beta hydrolase"/>
    <property type="match status" value="1"/>
</dbReference>